<evidence type="ECO:0000259" key="1">
    <source>
        <dbReference type="Pfam" id="PF00561"/>
    </source>
</evidence>
<feature type="domain" description="AB hydrolase-1" evidence="1">
    <location>
        <begin position="43"/>
        <end position="286"/>
    </location>
</feature>
<proteinExistence type="predicted"/>
<dbReference type="Pfam" id="PF00561">
    <property type="entry name" value="Abhydrolase_1"/>
    <property type="match status" value="1"/>
</dbReference>
<protein>
    <submittedName>
        <fullName evidence="2">Alpha/beta hydrolase</fullName>
    </submittedName>
</protein>
<accession>A0A1Z3HQI2</accession>
<evidence type="ECO:0000313" key="3">
    <source>
        <dbReference type="Proteomes" id="UP000191901"/>
    </source>
</evidence>
<dbReference type="PANTHER" id="PTHR46438:SF2">
    <property type="entry name" value="ALPHA_BETA-HYDROLASES SUPERFAMILY PROTEIN"/>
    <property type="match status" value="1"/>
</dbReference>
<dbReference type="PANTHER" id="PTHR46438">
    <property type="entry name" value="ALPHA/BETA-HYDROLASES SUPERFAMILY PROTEIN"/>
    <property type="match status" value="1"/>
</dbReference>
<dbReference type="Gene3D" id="3.40.50.1820">
    <property type="entry name" value="alpha/beta hydrolase"/>
    <property type="match status" value="1"/>
</dbReference>
<dbReference type="PRINTS" id="PR00111">
    <property type="entry name" value="ABHYDROLASE"/>
</dbReference>
<dbReference type="RefSeq" id="WP_088430484.1">
    <property type="nucleotide sequence ID" value="NZ_CP021983.2"/>
</dbReference>
<dbReference type="Proteomes" id="UP000191901">
    <property type="component" value="Chromosome"/>
</dbReference>
<dbReference type="InterPro" id="IPR000073">
    <property type="entry name" value="AB_hydrolase_1"/>
</dbReference>
<dbReference type="InterPro" id="IPR000639">
    <property type="entry name" value="Epox_hydrolase-like"/>
</dbReference>
<name>A0A1Z3HQI2_9CYAN</name>
<keyword evidence="2" id="KW-0378">Hydrolase</keyword>
<dbReference type="KEGG" id="hhg:XM38_035290"/>
<sequence length="312" mass="35339">MSHDQGVIPDEQEPSLGHQRSWYWRGWRIRYSFLVAARATDRPPILLLHGFGASLGQWRRTLAPLAQQHPVYALDLLGFGGSAKAATTFGTDLWVEQVHDFWCHWLGEPVVLMGHSLGALVALTAAITYPEMCDRIVLLTLPAARQELLPGWLEAIARPLERTFSTPLLIRPLFGVVRQPWLLRAVLRNLYSRPERVDAALVDSFARPPRERGAARTLCYLVRSRTNTHFSPATRPLVQQLYHPTLLLWGQADQVIPPQWGRQVTCLNDHVTLVELPNAGHFLYDEYPDQVNQAILDWLGTDFSREVSASPH</sequence>
<dbReference type="InterPro" id="IPR029058">
    <property type="entry name" value="AB_hydrolase_fold"/>
</dbReference>
<keyword evidence="3" id="KW-1185">Reference proteome</keyword>
<dbReference type="GO" id="GO:0016787">
    <property type="term" value="F:hydrolase activity"/>
    <property type="evidence" value="ECO:0007669"/>
    <property type="project" value="UniProtKB-KW"/>
</dbReference>
<dbReference type="EMBL" id="CP021983">
    <property type="protein sequence ID" value="ASC72571.1"/>
    <property type="molecule type" value="Genomic_DNA"/>
</dbReference>
<dbReference type="OrthoDB" id="9780765at2"/>
<dbReference type="AlphaFoldDB" id="A0A1Z3HQI2"/>
<reference evidence="2 3" key="1">
    <citation type="journal article" date="2016" name="Biochim. Biophys. Acta">
        <title>Characterization of red-shifted phycobilisomes isolated from the chlorophyll f-containing cyanobacterium Halomicronema hongdechloris.</title>
        <authorList>
            <person name="Li Y."/>
            <person name="Lin Y."/>
            <person name="Garvey C.J."/>
            <person name="Birch D."/>
            <person name="Corkery R.W."/>
            <person name="Loughlin P.C."/>
            <person name="Scheer H."/>
            <person name="Willows R.D."/>
            <person name="Chen M."/>
        </authorList>
    </citation>
    <scope>NUCLEOTIDE SEQUENCE [LARGE SCALE GENOMIC DNA]</scope>
    <source>
        <strain evidence="2 3">C2206</strain>
    </source>
</reference>
<evidence type="ECO:0000313" key="2">
    <source>
        <dbReference type="EMBL" id="ASC72571.1"/>
    </source>
</evidence>
<gene>
    <name evidence="2" type="ORF">XM38_035290</name>
</gene>
<dbReference type="SUPFAM" id="SSF53474">
    <property type="entry name" value="alpha/beta-Hydrolases"/>
    <property type="match status" value="1"/>
</dbReference>
<dbReference type="PRINTS" id="PR00412">
    <property type="entry name" value="EPOXHYDRLASE"/>
</dbReference>
<organism evidence="2 3">
    <name type="scientific">Halomicronema hongdechloris C2206</name>
    <dbReference type="NCBI Taxonomy" id="1641165"/>
    <lineage>
        <taxon>Bacteria</taxon>
        <taxon>Bacillati</taxon>
        <taxon>Cyanobacteriota</taxon>
        <taxon>Cyanophyceae</taxon>
        <taxon>Nodosilineales</taxon>
        <taxon>Nodosilineaceae</taxon>
        <taxon>Halomicronema</taxon>
    </lineage>
</organism>
<dbReference type="STRING" id="1641165.XM38_05785"/>